<evidence type="ECO:0000313" key="5">
    <source>
        <dbReference type="EMBL" id="TGB16608.1"/>
    </source>
</evidence>
<protein>
    <recommendedName>
        <fullName evidence="4">Putative zinc-finger domain-containing protein</fullName>
    </recommendedName>
</protein>
<evidence type="ECO:0000256" key="2">
    <source>
        <dbReference type="ARBA" id="ARBA00023163"/>
    </source>
</evidence>
<keyword evidence="2" id="KW-0804">Transcription</keyword>
<keyword evidence="1" id="KW-0805">Transcription regulation</keyword>
<evidence type="ECO:0000259" key="4">
    <source>
        <dbReference type="Pfam" id="PF13490"/>
    </source>
</evidence>
<organism evidence="5 6">
    <name type="scientific">Streptomyces palmae</name>
    <dbReference type="NCBI Taxonomy" id="1701085"/>
    <lineage>
        <taxon>Bacteria</taxon>
        <taxon>Bacillati</taxon>
        <taxon>Actinomycetota</taxon>
        <taxon>Actinomycetes</taxon>
        <taxon>Kitasatosporales</taxon>
        <taxon>Streptomycetaceae</taxon>
        <taxon>Streptomyces</taxon>
    </lineage>
</organism>
<dbReference type="EMBL" id="SRID01000026">
    <property type="protein sequence ID" value="TGB16608.1"/>
    <property type="molecule type" value="Genomic_DNA"/>
</dbReference>
<keyword evidence="6" id="KW-1185">Reference proteome</keyword>
<dbReference type="OrthoDB" id="3522768at2"/>
<evidence type="ECO:0000313" key="6">
    <source>
        <dbReference type="Proteomes" id="UP000297948"/>
    </source>
</evidence>
<evidence type="ECO:0000256" key="1">
    <source>
        <dbReference type="ARBA" id="ARBA00023015"/>
    </source>
</evidence>
<keyword evidence="3" id="KW-1133">Transmembrane helix</keyword>
<comment type="caution">
    <text evidence="5">The sequence shown here is derived from an EMBL/GenBank/DDBJ whole genome shotgun (WGS) entry which is preliminary data.</text>
</comment>
<name>A0A4Z0HGF6_9ACTN</name>
<dbReference type="Proteomes" id="UP000297948">
    <property type="component" value="Unassembled WGS sequence"/>
</dbReference>
<dbReference type="InterPro" id="IPR041916">
    <property type="entry name" value="Anti_sigma_zinc_sf"/>
</dbReference>
<accession>A0A4Z0HGF6</accession>
<feature type="domain" description="Putative zinc-finger" evidence="4">
    <location>
        <begin position="9"/>
        <end position="43"/>
    </location>
</feature>
<keyword evidence="3" id="KW-0472">Membrane</keyword>
<dbReference type="RefSeq" id="WP_135337694.1">
    <property type="nucleotide sequence ID" value="NZ_JBHLTX010000005.1"/>
</dbReference>
<proteinExistence type="predicted"/>
<reference evidence="5 6" key="1">
    <citation type="submission" date="2019-03" db="EMBL/GenBank/DDBJ databases">
        <authorList>
            <person name="Gonzalez-Pimentel J.L."/>
        </authorList>
    </citation>
    <scope>NUCLEOTIDE SEQUENCE [LARGE SCALE GENOMIC DNA]</scope>
    <source>
        <strain evidence="5 6">JCM 31289</strain>
    </source>
</reference>
<evidence type="ECO:0000256" key="3">
    <source>
        <dbReference type="SAM" id="Phobius"/>
    </source>
</evidence>
<feature type="transmembrane region" description="Helical" evidence="3">
    <location>
        <begin position="94"/>
        <end position="114"/>
    </location>
</feature>
<keyword evidence="3" id="KW-0812">Transmembrane</keyword>
<dbReference type="InterPro" id="IPR027383">
    <property type="entry name" value="Znf_put"/>
</dbReference>
<dbReference type="Pfam" id="PF13490">
    <property type="entry name" value="zf-HC2"/>
    <property type="match status" value="1"/>
</dbReference>
<dbReference type="Gene3D" id="1.10.10.1320">
    <property type="entry name" value="Anti-sigma factor, zinc-finger domain"/>
    <property type="match status" value="1"/>
</dbReference>
<dbReference type="AlphaFoldDB" id="A0A4Z0HGF6"/>
<gene>
    <name evidence="5" type="ORF">E4099_04930</name>
</gene>
<sequence>MTGNGVFTCGQFRGIVAELALGLLSARERAEAMDHLEHCPACREHVHELTATSDALLGLVPGSEPPVGFEDRVLDRLGLGSGRRPRQGGLWRRFALAGAAAATGLALGGGGWALGASVGRPAPVAPIVSPAHPGLRTADLASSGHSLGQVYLHTGKSPWLYMAVDAEGHSGTVHCQLQRADGSTAKVGSFALNAKGYGSWGSPYPAGSSQVTGVRLLNPDGTVLASAAFHHG</sequence>